<proteinExistence type="predicted"/>
<feature type="non-terminal residue" evidence="1">
    <location>
        <position position="1"/>
    </location>
</feature>
<gene>
    <name evidence="1" type="primary">UTP10_3</name>
    <name evidence="1" type="ORF">FBU59_006361</name>
</gene>
<reference evidence="1" key="1">
    <citation type="submission" date="2022-07" db="EMBL/GenBank/DDBJ databases">
        <title>Phylogenomic reconstructions and comparative analyses of Kickxellomycotina fungi.</title>
        <authorList>
            <person name="Reynolds N.K."/>
            <person name="Stajich J.E."/>
            <person name="Barry K."/>
            <person name="Grigoriev I.V."/>
            <person name="Crous P."/>
            <person name="Smith M.E."/>
        </authorList>
    </citation>
    <scope>NUCLEOTIDE SEQUENCE</scope>
    <source>
        <strain evidence="1">NRRL 5244</strain>
    </source>
</reference>
<protein>
    <submittedName>
        <fullName evidence="1">SnoRNA-binding rRNA-processing protein utp10</fullName>
    </submittedName>
</protein>
<keyword evidence="2" id="KW-1185">Reference proteome</keyword>
<name>A0ACC1J033_9FUNG</name>
<sequence>DIYSFTLSLAHEFDAQQQVAGAELLLQDLILLPAEMDAANADDSELKSAAELLYIDLPHMNSKQLRTYRLVVLDFVHRLLTSQQFRSKYRTADLTPEVSQQLSSAVSTVLELITKMSTQYGQLTQKQRLTTQASDRAWKQSIHIAYNVIDDVNSLMDRRSFVQTVAKLLAQTDYKIRRKVLALAQKRIEAFDTRLYEADAKPIDDMLELVGSVVDVVDEKVDESAEGFSQKEFVANKQAALLCVAAAARKFASLRPVLFTKLVKRVSGQESLDSAHPVVVSAALVTLAVLCSELGSRLIPSLPMFLPSILKHMHAVTGNYRSASADDVAVLLSAMGAMETVVENMSAFLVPSLAPLFTCLLNPVLRAVVEEKAEESDDESEDSVLDSLRSQVLAKVD</sequence>
<accession>A0ACC1J033</accession>
<feature type="non-terminal residue" evidence="1">
    <location>
        <position position="397"/>
    </location>
</feature>
<evidence type="ECO:0000313" key="1">
    <source>
        <dbReference type="EMBL" id="KAJ1932475.1"/>
    </source>
</evidence>
<evidence type="ECO:0000313" key="2">
    <source>
        <dbReference type="Proteomes" id="UP001150603"/>
    </source>
</evidence>
<dbReference type="Proteomes" id="UP001150603">
    <property type="component" value="Unassembled WGS sequence"/>
</dbReference>
<organism evidence="1 2">
    <name type="scientific">Linderina macrospora</name>
    <dbReference type="NCBI Taxonomy" id="4868"/>
    <lineage>
        <taxon>Eukaryota</taxon>
        <taxon>Fungi</taxon>
        <taxon>Fungi incertae sedis</taxon>
        <taxon>Zoopagomycota</taxon>
        <taxon>Kickxellomycotina</taxon>
        <taxon>Kickxellomycetes</taxon>
        <taxon>Kickxellales</taxon>
        <taxon>Kickxellaceae</taxon>
        <taxon>Linderina</taxon>
    </lineage>
</organism>
<comment type="caution">
    <text evidence="1">The sequence shown here is derived from an EMBL/GenBank/DDBJ whole genome shotgun (WGS) entry which is preliminary data.</text>
</comment>
<dbReference type="EMBL" id="JANBPW010005507">
    <property type="protein sequence ID" value="KAJ1932475.1"/>
    <property type="molecule type" value="Genomic_DNA"/>
</dbReference>